<dbReference type="PANTHER" id="PTHR11092:SF0">
    <property type="entry name" value="EPIMERASE FAMILY PROTEIN SDR39U1"/>
    <property type="match status" value="1"/>
</dbReference>
<dbReference type="RefSeq" id="WP_281904957.1">
    <property type="nucleotide sequence ID" value="NZ_BSDI01000075.1"/>
</dbReference>
<dbReference type="SUPFAM" id="SSF51735">
    <property type="entry name" value="NAD(P)-binding Rossmann-fold domains"/>
    <property type="match status" value="1"/>
</dbReference>
<proteinExistence type="inferred from homology"/>
<feature type="domain" description="NAD-dependent epimerase/dehydratase" evidence="2">
    <location>
        <begin position="3"/>
        <end position="124"/>
    </location>
</feature>
<dbReference type="Pfam" id="PF01370">
    <property type="entry name" value="Epimerase"/>
    <property type="match status" value="1"/>
</dbReference>
<evidence type="ECO:0000313" key="4">
    <source>
        <dbReference type="EMBL" id="GLI03059.1"/>
    </source>
</evidence>
<dbReference type="PANTHER" id="PTHR11092">
    <property type="entry name" value="SUGAR NUCLEOTIDE EPIMERASE RELATED"/>
    <property type="match status" value="1"/>
</dbReference>
<dbReference type="EMBL" id="BSDI01000075">
    <property type="protein sequence ID" value="GLI03059.1"/>
    <property type="molecule type" value="Genomic_DNA"/>
</dbReference>
<evidence type="ECO:0000259" key="2">
    <source>
        <dbReference type="Pfam" id="PF01370"/>
    </source>
</evidence>
<evidence type="ECO:0000313" key="5">
    <source>
        <dbReference type="Proteomes" id="UP001144280"/>
    </source>
</evidence>
<dbReference type="NCBIfam" id="TIGR01777">
    <property type="entry name" value="yfcH"/>
    <property type="match status" value="1"/>
</dbReference>
<dbReference type="CDD" id="cd05242">
    <property type="entry name" value="SDR_a8"/>
    <property type="match status" value="1"/>
</dbReference>
<accession>A0ABQ5R8H5</accession>
<dbReference type="Gene3D" id="3.40.50.720">
    <property type="entry name" value="NAD(P)-binding Rossmann-like Domain"/>
    <property type="match status" value="1"/>
</dbReference>
<organism evidence="4 5">
    <name type="scientific">Phytohabitans aurantiacus</name>
    <dbReference type="NCBI Taxonomy" id="3016789"/>
    <lineage>
        <taxon>Bacteria</taxon>
        <taxon>Bacillati</taxon>
        <taxon>Actinomycetota</taxon>
        <taxon>Actinomycetes</taxon>
        <taxon>Micromonosporales</taxon>
        <taxon>Micromonosporaceae</taxon>
    </lineage>
</organism>
<dbReference type="InterPro" id="IPR001509">
    <property type="entry name" value="Epimerase_deHydtase"/>
</dbReference>
<dbReference type="InterPro" id="IPR036291">
    <property type="entry name" value="NAD(P)-bd_dom_sf"/>
</dbReference>
<dbReference type="InterPro" id="IPR010099">
    <property type="entry name" value="SDR39U1"/>
</dbReference>
<name>A0ABQ5R8H5_9ACTN</name>
<gene>
    <name evidence="4" type="ORF">Pa4123_83370</name>
</gene>
<dbReference type="Proteomes" id="UP001144280">
    <property type="component" value="Unassembled WGS sequence"/>
</dbReference>
<comment type="similarity">
    <text evidence="1">Belongs to the NAD(P)-dependent epimerase/dehydratase family. SDR39U1 subfamily.</text>
</comment>
<feature type="domain" description="DUF1731" evidence="3">
    <location>
        <begin position="246"/>
        <end position="291"/>
    </location>
</feature>
<reference evidence="4" key="1">
    <citation type="submission" date="2022-12" db="EMBL/GenBank/DDBJ databases">
        <title>New Phytohabitans aurantiacus sp. RD004123 nov., an actinomycete isolated from soil.</title>
        <authorList>
            <person name="Triningsih D.W."/>
            <person name="Harunari E."/>
            <person name="Igarashi Y."/>
        </authorList>
    </citation>
    <scope>NUCLEOTIDE SEQUENCE</scope>
    <source>
        <strain evidence="4">RD004123</strain>
    </source>
</reference>
<dbReference type="InterPro" id="IPR013549">
    <property type="entry name" value="DUF1731"/>
</dbReference>
<sequence>MRVVVSGASGFLGTHLTRRLRTSGHDVVRLVRRPANAPDEVQWDPSKGQLDATALQNIDAAVNLAGAAVDAKRWNESYKRELRDSRVNSTRTLAQAAAGAGIPVLVNAGGINWYGDTGDRVVDESDPPGESFLADLCRAWEGATSPAEDAGVRVVRLRVGYPLHRSGGYLKPQMLPFGLGIGGKLAGGRHWMPWIAMDDWLSVVEFVIARDDIAGPVNAAAPGPVRNAEFTKAFGAALHRPTIMPVPGFALRILLGELSSEALSSVRAVPKVLLDKGFTYQYPELKDALRKALEKR</sequence>
<protein>
    <submittedName>
        <fullName evidence="4">Epimerase</fullName>
    </submittedName>
</protein>
<evidence type="ECO:0000256" key="1">
    <source>
        <dbReference type="ARBA" id="ARBA00009353"/>
    </source>
</evidence>
<comment type="caution">
    <text evidence="4">The sequence shown here is derived from an EMBL/GenBank/DDBJ whole genome shotgun (WGS) entry which is preliminary data.</text>
</comment>
<dbReference type="Pfam" id="PF08338">
    <property type="entry name" value="DUF1731"/>
    <property type="match status" value="1"/>
</dbReference>
<evidence type="ECO:0000259" key="3">
    <source>
        <dbReference type="Pfam" id="PF08338"/>
    </source>
</evidence>
<keyword evidence="5" id="KW-1185">Reference proteome</keyword>